<gene>
    <name evidence="1" type="ORF">SFC79_12310</name>
</gene>
<sequence>MTLRLDPGAADRIASLHEEAATAIDGAAPSAPTSVDAGYGSGHVLDILAGVSETAGEIAAVNAGVATLVRDVADALGLTEEAIGREFDSMARVGG</sequence>
<proteinExistence type="predicted"/>
<name>A0ABU5KC48_9ACTN</name>
<dbReference type="EMBL" id="JAXQPW010000004">
    <property type="protein sequence ID" value="MDZ5662548.1"/>
    <property type="molecule type" value="Genomic_DNA"/>
</dbReference>
<reference evidence="1 2" key="1">
    <citation type="submission" date="2023-11" db="EMBL/GenBank/DDBJ databases">
        <title>Novel species in genus Nocardioides.</title>
        <authorList>
            <person name="Zhou H."/>
        </authorList>
    </citation>
    <scope>NUCLEOTIDE SEQUENCE [LARGE SCALE GENOMIC DNA]</scope>
    <source>
        <strain evidence="1 2">S-58</strain>
    </source>
</reference>
<protein>
    <recommendedName>
        <fullName evidence="3">Excreted virulence factor EspC (Type VII ESX diderm)</fullName>
    </recommendedName>
</protein>
<evidence type="ECO:0008006" key="3">
    <source>
        <dbReference type="Google" id="ProtNLM"/>
    </source>
</evidence>
<evidence type="ECO:0000313" key="2">
    <source>
        <dbReference type="Proteomes" id="UP001291999"/>
    </source>
</evidence>
<keyword evidence="2" id="KW-1185">Reference proteome</keyword>
<organism evidence="1 2">
    <name type="scientific">Nocardioides renjunii</name>
    <dbReference type="NCBI Taxonomy" id="3095075"/>
    <lineage>
        <taxon>Bacteria</taxon>
        <taxon>Bacillati</taxon>
        <taxon>Actinomycetota</taxon>
        <taxon>Actinomycetes</taxon>
        <taxon>Propionibacteriales</taxon>
        <taxon>Nocardioidaceae</taxon>
        <taxon>Nocardioides</taxon>
    </lineage>
</organism>
<dbReference type="RefSeq" id="WP_172270789.1">
    <property type="nucleotide sequence ID" value="NZ_JAXQPW010000004.1"/>
</dbReference>
<accession>A0ABU5KC48</accession>
<evidence type="ECO:0000313" key="1">
    <source>
        <dbReference type="EMBL" id="MDZ5662548.1"/>
    </source>
</evidence>
<comment type="caution">
    <text evidence="1">The sequence shown here is derived from an EMBL/GenBank/DDBJ whole genome shotgun (WGS) entry which is preliminary data.</text>
</comment>
<dbReference type="Proteomes" id="UP001291999">
    <property type="component" value="Unassembled WGS sequence"/>
</dbReference>